<gene>
    <name evidence="1" type="ORF">ACFPZI_21005</name>
</gene>
<name>A0ABW1E094_9ACTN</name>
<evidence type="ECO:0000313" key="1">
    <source>
        <dbReference type="EMBL" id="MFC5854191.1"/>
    </source>
</evidence>
<protein>
    <submittedName>
        <fullName evidence="1">Uncharacterized protein</fullName>
    </submittedName>
</protein>
<dbReference type="Proteomes" id="UP001596180">
    <property type="component" value="Unassembled WGS sequence"/>
</dbReference>
<accession>A0ABW1E094</accession>
<evidence type="ECO:0000313" key="2">
    <source>
        <dbReference type="Proteomes" id="UP001596180"/>
    </source>
</evidence>
<comment type="caution">
    <text evidence="1">The sequence shown here is derived from an EMBL/GenBank/DDBJ whole genome shotgun (WGS) entry which is preliminary data.</text>
</comment>
<proteinExistence type="predicted"/>
<keyword evidence="2" id="KW-1185">Reference proteome</keyword>
<sequence>MHQFTETEALSGIVREALGAGVHVVGVDRLRGGSKKGVYRVHVDGTRAASVIVYSWAEVENFWPDTEGIDAAHPFAPASGLVPFLAAQRRLDRLGGPGSGGTPG</sequence>
<reference evidence="2" key="1">
    <citation type="journal article" date="2019" name="Int. J. Syst. Evol. Microbiol.">
        <title>The Global Catalogue of Microorganisms (GCM) 10K type strain sequencing project: providing services to taxonomists for standard genome sequencing and annotation.</title>
        <authorList>
            <consortium name="The Broad Institute Genomics Platform"/>
            <consortium name="The Broad Institute Genome Sequencing Center for Infectious Disease"/>
            <person name="Wu L."/>
            <person name="Ma J."/>
        </authorList>
    </citation>
    <scope>NUCLEOTIDE SEQUENCE [LARGE SCALE GENOMIC DNA]</scope>
    <source>
        <strain evidence="2">JCM 10411</strain>
    </source>
</reference>
<dbReference type="EMBL" id="JBHSOA010000044">
    <property type="protein sequence ID" value="MFC5854191.1"/>
    <property type="molecule type" value="Genomic_DNA"/>
</dbReference>
<organism evidence="1 2">
    <name type="scientific">Streptomyces chlorus</name>
    <dbReference type="NCBI Taxonomy" id="887452"/>
    <lineage>
        <taxon>Bacteria</taxon>
        <taxon>Bacillati</taxon>
        <taxon>Actinomycetota</taxon>
        <taxon>Actinomycetes</taxon>
        <taxon>Kitasatosporales</taxon>
        <taxon>Streptomycetaceae</taxon>
        <taxon>Streptomyces</taxon>
    </lineage>
</organism>